<protein>
    <submittedName>
        <fullName evidence="2">DUF2510 domain-containing protein</fullName>
    </submittedName>
</protein>
<reference evidence="2 3" key="1">
    <citation type="submission" date="2019-02" db="EMBL/GenBank/DDBJ databases">
        <title>Draft genome sequence of Amycolatopsis sp. 8-3EHSu isolated from roots of Suaeda maritima.</title>
        <authorList>
            <person name="Duangmal K."/>
            <person name="Chantavorakit T."/>
        </authorList>
    </citation>
    <scope>NUCLEOTIDE SEQUENCE [LARGE SCALE GENOMIC DNA]</scope>
    <source>
        <strain evidence="2 3">8-3EHSu</strain>
    </source>
</reference>
<proteinExistence type="predicted"/>
<name>A0A4Q7JBV6_9PSEU</name>
<dbReference type="OrthoDB" id="3468573at2"/>
<keyword evidence="3" id="KW-1185">Reference proteome</keyword>
<dbReference type="Pfam" id="PF10708">
    <property type="entry name" value="DUF2510"/>
    <property type="match status" value="1"/>
</dbReference>
<feature type="domain" description="DUF2510" evidence="1">
    <location>
        <begin position="7"/>
        <end position="35"/>
    </location>
</feature>
<organism evidence="2 3">
    <name type="scientific">Amycolatopsis suaedae</name>
    <dbReference type="NCBI Taxonomy" id="2510978"/>
    <lineage>
        <taxon>Bacteria</taxon>
        <taxon>Bacillati</taxon>
        <taxon>Actinomycetota</taxon>
        <taxon>Actinomycetes</taxon>
        <taxon>Pseudonocardiales</taxon>
        <taxon>Pseudonocardiaceae</taxon>
        <taxon>Amycolatopsis</taxon>
    </lineage>
</organism>
<dbReference type="AlphaFoldDB" id="A0A4Q7JBV6"/>
<dbReference type="InterPro" id="IPR018929">
    <property type="entry name" value="DUF2510"/>
</dbReference>
<dbReference type="RefSeq" id="WP_130474315.1">
    <property type="nucleotide sequence ID" value="NZ_SFCC01000003.1"/>
</dbReference>
<comment type="caution">
    <text evidence="2">The sequence shown here is derived from an EMBL/GenBank/DDBJ whole genome shotgun (WGS) entry which is preliminary data.</text>
</comment>
<evidence type="ECO:0000259" key="1">
    <source>
        <dbReference type="Pfam" id="PF10708"/>
    </source>
</evidence>
<evidence type="ECO:0000313" key="3">
    <source>
        <dbReference type="Proteomes" id="UP000292003"/>
    </source>
</evidence>
<dbReference type="EMBL" id="SFCC01000003">
    <property type="protein sequence ID" value="RZQ64516.1"/>
    <property type="molecule type" value="Genomic_DNA"/>
</dbReference>
<evidence type="ECO:0000313" key="2">
    <source>
        <dbReference type="EMBL" id="RZQ64516.1"/>
    </source>
</evidence>
<gene>
    <name evidence="2" type="ORF">EWH70_06235</name>
</gene>
<dbReference type="Proteomes" id="UP000292003">
    <property type="component" value="Unassembled WGS sequence"/>
</dbReference>
<accession>A0A4Q7JBV6</accession>
<sequence>MTSPRRPGWYADRTQPQRQRWWDGRAWSERTRPVGGGTLFTEPVLLVGRQPRQVGTAREYGVYDQHREAVGSVVWAEQGTLKKVLRRLSHHGEHVTQRFEVRDANHSIVLRVTRQLKERLLVSRADHTPIGEIVPGRGLLVVDGSEVGAVHADGNDLSIRDSDGDEVARVTASAEHPEDSYEVRVHRHLPDPLASMVVACALTIDAALSRGGHATPA</sequence>